<sequence>MDRLAKIAEGRSVRPQTAADGVTAILREAIATGTLAPGAMLRQDELAKNFGVSRMPVRDALRYLEAEGLVAIHPTRGAVVAAMNATDISELYALRELLEAEALRLSIQKQNPDSLRLAAEVLEQLDRENDVGRWGQLNREFHLALYRDCGNRRLLDLIEAQHTASDRYVRIVLSNLDYRERSQDEHRAMLLACMQGDRVAAVGHLTGHFRDASKALLNYMASRER</sequence>
<gene>
    <name evidence="5" type="ORF">QV13_03855</name>
</gene>
<dbReference type="Gene3D" id="1.10.10.10">
    <property type="entry name" value="Winged helix-like DNA-binding domain superfamily/Winged helix DNA-binding domain"/>
    <property type="match status" value="1"/>
</dbReference>
<accession>A0A1C2E929</accession>
<keyword evidence="1" id="KW-0805">Transcription regulation</keyword>
<dbReference type="PROSITE" id="PS50949">
    <property type="entry name" value="HTH_GNTR"/>
    <property type="match status" value="1"/>
</dbReference>
<keyword evidence="6" id="KW-1185">Reference proteome</keyword>
<dbReference type="PANTHER" id="PTHR43537:SF41">
    <property type="entry name" value="TRANSCRIPTIONAL REGULATORY PROTEIN"/>
    <property type="match status" value="1"/>
</dbReference>
<evidence type="ECO:0000313" key="6">
    <source>
        <dbReference type="Proteomes" id="UP000094412"/>
    </source>
</evidence>
<dbReference type="Proteomes" id="UP000094412">
    <property type="component" value="Unassembled WGS sequence"/>
</dbReference>
<name>A0A1C2E929_9HYPH</name>
<dbReference type="InterPro" id="IPR011711">
    <property type="entry name" value="GntR_C"/>
</dbReference>
<dbReference type="EMBL" id="MDEO01000025">
    <property type="protein sequence ID" value="OCX23464.1"/>
    <property type="molecule type" value="Genomic_DNA"/>
</dbReference>
<dbReference type="PANTHER" id="PTHR43537">
    <property type="entry name" value="TRANSCRIPTIONAL REGULATOR, GNTR FAMILY"/>
    <property type="match status" value="1"/>
</dbReference>
<keyword evidence="2" id="KW-0238">DNA-binding</keyword>
<evidence type="ECO:0000313" key="5">
    <source>
        <dbReference type="EMBL" id="OCX23464.1"/>
    </source>
</evidence>
<reference evidence="5 6" key="1">
    <citation type="submission" date="2016-08" db="EMBL/GenBank/DDBJ databases">
        <title>Whole genome sequence of Mesorhizobium sp. strain UASWS1009 isolated from industrial sewage.</title>
        <authorList>
            <person name="Crovadore J."/>
            <person name="Calmin G."/>
            <person name="Chablais R."/>
            <person name="Cochard B."/>
            <person name="Lefort F."/>
        </authorList>
    </citation>
    <scope>NUCLEOTIDE SEQUENCE [LARGE SCALE GENOMIC DNA]</scope>
    <source>
        <strain evidence="5 6">UASWS1009</strain>
    </source>
</reference>
<dbReference type="SMART" id="SM00345">
    <property type="entry name" value="HTH_GNTR"/>
    <property type="match status" value="1"/>
</dbReference>
<dbReference type="InterPro" id="IPR000524">
    <property type="entry name" value="Tscrpt_reg_HTH_GntR"/>
</dbReference>
<comment type="caution">
    <text evidence="5">The sequence shown here is derived from an EMBL/GenBank/DDBJ whole genome shotgun (WGS) entry which is preliminary data.</text>
</comment>
<proteinExistence type="predicted"/>
<dbReference type="Pfam" id="PF07729">
    <property type="entry name" value="FCD"/>
    <property type="match status" value="1"/>
</dbReference>
<evidence type="ECO:0000256" key="1">
    <source>
        <dbReference type="ARBA" id="ARBA00023015"/>
    </source>
</evidence>
<dbReference type="OrthoDB" id="9810548at2"/>
<keyword evidence="3" id="KW-0804">Transcription</keyword>
<dbReference type="GO" id="GO:0003677">
    <property type="term" value="F:DNA binding"/>
    <property type="evidence" value="ECO:0007669"/>
    <property type="project" value="UniProtKB-KW"/>
</dbReference>
<protein>
    <submittedName>
        <fullName evidence="5">GntR family transcriptional regulator</fullName>
    </submittedName>
</protein>
<dbReference type="PRINTS" id="PR00035">
    <property type="entry name" value="HTHGNTR"/>
</dbReference>
<dbReference type="InterPro" id="IPR008920">
    <property type="entry name" value="TF_FadR/GntR_C"/>
</dbReference>
<dbReference type="CDD" id="cd07377">
    <property type="entry name" value="WHTH_GntR"/>
    <property type="match status" value="1"/>
</dbReference>
<dbReference type="InterPro" id="IPR036388">
    <property type="entry name" value="WH-like_DNA-bd_sf"/>
</dbReference>
<dbReference type="Gene3D" id="1.20.120.530">
    <property type="entry name" value="GntR ligand-binding domain-like"/>
    <property type="match status" value="1"/>
</dbReference>
<organism evidence="5 6">
    <name type="scientific">Mesorhizobium hungaricum</name>
    <dbReference type="NCBI Taxonomy" id="1566387"/>
    <lineage>
        <taxon>Bacteria</taxon>
        <taxon>Pseudomonadati</taxon>
        <taxon>Pseudomonadota</taxon>
        <taxon>Alphaproteobacteria</taxon>
        <taxon>Hyphomicrobiales</taxon>
        <taxon>Phyllobacteriaceae</taxon>
        <taxon>Mesorhizobium</taxon>
    </lineage>
</organism>
<dbReference type="SMART" id="SM00895">
    <property type="entry name" value="FCD"/>
    <property type="match status" value="1"/>
</dbReference>
<dbReference type="SUPFAM" id="SSF46785">
    <property type="entry name" value="Winged helix' DNA-binding domain"/>
    <property type="match status" value="1"/>
</dbReference>
<dbReference type="InterPro" id="IPR036390">
    <property type="entry name" value="WH_DNA-bd_sf"/>
</dbReference>
<dbReference type="AlphaFoldDB" id="A0A1C2E929"/>
<dbReference type="GO" id="GO:0003700">
    <property type="term" value="F:DNA-binding transcription factor activity"/>
    <property type="evidence" value="ECO:0007669"/>
    <property type="project" value="InterPro"/>
</dbReference>
<dbReference type="RefSeq" id="WP_024925675.1">
    <property type="nucleotide sequence ID" value="NZ_MDEO01000025.1"/>
</dbReference>
<dbReference type="SUPFAM" id="SSF48008">
    <property type="entry name" value="GntR ligand-binding domain-like"/>
    <property type="match status" value="1"/>
</dbReference>
<evidence type="ECO:0000256" key="3">
    <source>
        <dbReference type="ARBA" id="ARBA00023163"/>
    </source>
</evidence>
<dbReference type="STRING" id="1566387.QV13_03855"/>
<evidence type="ECO:0000259" key="4">
    <source>
        <dbReference type="PROSITE" id="PS50949"/>
    </source>
</evidence>
<dbReference type="Pfam" id="PF00392">
    <property type="entry name" value="GntR"/>
    <property type="match status" value="1"/>
</dbReference>
<evidence type="ECO:0000256" key="2">
    <source>
        <dbReference type="ARBA" id="ARBA00023125"/>
    </source>
</evidence>
<feature type="domain" description="HTH gntR-type" evidence="4">
    <location>
        <begin position="16"/>
        <end position="83"/>
    </location>
</feature>